<name>A0AAU9QJT6_9VIBR</name>
<evidence type="ECO:0000256" key="3">
    <source>
        <dbReference type="SAM" id="Phobius"/>
    </source>
</evidence>
<dbReference type="Gene3D" id="1.25.40.10">
    <property type="entry name" value="Tetratricopeptide repeat domain"/>
    <property type="match status" value="1"/>
</dbReference>
<keyword evidence="3" id="KW-0472">Membrane</keyword>
<organism evidence="5 6">
    <name type="scientific">Vibrio jasicida</name>
    <dbReference type="NCBI Taxonomy" id="766224"/>
    <lineage>
        <taxon>Bacteria</taxon>
        <taxon>Pseudomonadati</taxon>
        <taxon>Pseudomonadota</taxon>
        <taxon>Gammaproteobacteria</taxon>
        <taxon>Vibrionales</taxon>
        <taxon>Vibrionaceae</taxon>
        <taxon>Vibrio</taxon>
    </lineage>
</organism>
<dbReference type="PROSITE" id="PS51755">
    <property type="entry name" value="OMPR_PHOB"/>
    <property type="match status" value="1"/>
</dbReference>
<accession>A0AAU9QJT6</accession>
<reference evidence="5" key="1">
    <citation type="submission" date="2022-01" db="EMBL/GenBank/DDBJ databases">
        <authorList>
            <person name="Lagorce A."/>
        </authorList>
    </citation>
    <scope>NUCLEOTIDE SEQUENCE</scope>
    <source>
        <strain evidence="5">Th15_F1_A12</strain>
    </source>
</reference>
<dbReference type="GO" id="GO:0003677">
    <property type="term" value="F:DNA binding"/>
    <property type="evidence" value="ECO:0007669"/>
    <property type="project" value="UniProtKB-UniRule"/>
</dbReference>
<dbReference type="GO" id="GO:0000160">
    <property type="term" value="P:phosphorelay signal transduction system"/>
    <property type="evidence" value="ECO:0007669"/>
    <property type="project" value="InterPro"/>
</dbReference>
<dbReference type="EMBL" id="CAKMUD010000072">
    <property type="protein sequence ID" value="CAH1584485.1"/>
    <property type="molecule type" value="Genomic_DNA"/>
</dbReference>
<dbReference type="InterPro" id="IPR016032">
    <property type="entry name" value="Sig_transdc_resp-reg_C-effctor"/>
</dbReference>
<dbReference type="InterPro" id="IPR011990">
    <property type="entry name" value="TPR-like_helical_dom_sf"/>
</dbReference>
<comment type="caution">
    <text evidence="5">The sequence shown here is derived from an EMBL/GenBank/DDBJ whole genome shotgun (WGS) entry which is preliminary data.</text>
</comment>
<keyword evidence="3" id="KW-0812">Transmembrane</keyword>
<dbReference type="SUPFAM" id="SSF46894">
    <property type="entry name" value="C-terminal effector domain of the bipartite response regulators"/>
    <property type="match status" value="1"/>
</dbReference>
<evidence type="ECO:0000313" key="6">
    <source>
        <dbReference type="Proteomes" id="UP001295462"/>
    </source>
</evidence>
<feature type="domain" description="OmpR/PhoB-type" evidence="4">
    <location>
        <begin position="1"/>
        <end position="98"/>
    </location>
</feature>
<dbReference type="CDD" id="cd00383">
    <property type="entry name" value="trans_reg_C"/>
    <property type="match status" value="1"/>
</dbReference>
<evidence type="ECO:0000256" key="1">
    <source>
        <dbReference type="ARBA" id="ARBA00023125"/>
    </source>
</evidence>
<evidence type="ECO:0000259" key="4">
    <source>
        <dbReference type="PROSITE" id="PS51755"/>
    </source>
</evidence>
<dbReference type="AlphaFoldDB" id="A0AAU9QJT6"/>
<dbReference type="RefSeq" id="WP_409588766.1">
    <property type="nucleotide sequence ID" value="NZ_CAKMTZ010000071.1"/>
</dbReference>
<dbReference type="InterPro" id="IPR036388">
    <property type="entry name" value="WH-like_DNA-bd_sf"/>
</dbReference>
<sequence>MYIINGIHFNSIEQTICHEEKSILLTPKANQLLLFMVKHPNQTLSREEILTSVWSRDFVSDHSLTQAVSDLRKALSELGTEYKKLIVTRPKAGYVLEADVSRIEGTTPHSGQPSSNVISKSTTFKWAFVSFVTLLLFAVLMAFNWFPEKTNSKATINPYNVAFVTFSSPDKYQHLAFGLSDLINYRVNQQGRYRSSLLYEQDNDLSERAALVMSGSITEENHSPVLEFYIYDNISDKKLFSREYSLDDSVIVLVAQNILTDLEAVMETSFDHAIIDKLDRQYPRDSKTFNLMHQAHYASSIITTRSLYSAIKLYDEVLKQDPNLEIAAAERLISAKILNSIQPFAVPDNELKEMYDSLLSIRDELHAPIYYEALAVCSFDRDDLSNTKTLLAKAVNIRESWFSNIIAGKIAEVEGKTYLAATSYKRAYAMKPDESTLRVINTLLFMSDLKQLGLP</sequence>
<dbReference type="SMART" id="SM00862">
    <property type="entry name" value="Trans_reg_C"/>
    <property type="match status" value="1"/>
</dbReference>
<feature type="transmembrane region" description="Helical" evidence="3">
    <location>
        <begin position="126"/>
        <end position="146"/>
    </location>
</feature>
<keyword evidence="1 2" id="KW-0238">DNA-binding</keyword>
<feature type="DNA-binding region" description="OmpR/PhoB-type" evidence="2">
    <location>
        <begin position="1"/>
        <end position="98"/>
    </location>
</feature>
<dbReference type="Pfam" id="PF00486">
    <property type="entry name" value="Trans_reg_C"/>
    <property type="match status" value="1"/>
</dbReference>
<proteinExistence type="predicted"/>
<dbReference type="Gene3D" id="1.10.10.10">
    <property type="entry name" value="Winged helix-like DNA-binding domain superfamily/Winged helix DNA-binding domain"/>
    <property type="match status" value="1"/>
</dbReference>
<evidence type="ECO:0000313" key="5">
    <source>
        <dbReference type="EMBL" id="CAH1584485.1"/>
    </source>
</evidence>
<evidence type="ECO:0000256" key="2">
    <source>
        <dbReference type="PROSITE-ProRule" id="PRU01091"/>
    </source>
</evidence>
<dbReference type="Proteomes" id="UP001295462">
    <property type="component" value="Unassembled WGS sequence"/>
</dbReference>
<gene>
    <name evidence="5" type="ORF">THF1A12_20082</name>
</gene>
<dbReference type="GO" id="GO:0006355">
    <property type="term" value="P:regulation of DNA-templated transcription"/>
    <property type="evidence" value="ECO:0007669"/>
    <property type="project" value="InterPro"/>
</dbReference>
<protein>
    <submittedName>
        <fullName evidence="5">Transcriptional activator of cad operon</fullName>
    </submittedName>
</protein>
<keyword evidence="3" id="KW-1133">Transmembrane helix</keyword>
<dbReference type="InterPro" id="IPR001867">
    <property type="entry name" value="OmpR/PhoB-type_DNA-bd"/>
</dbReference>